<reference evidence="3" key="1">
    <citation type="submission" date="2024-06" db="EMBL/GenBank/DDBJ databases">
        <title>Radixoralia hellwigii gen. nov., sp nov., isolated from a root canal in the human oral cavity.</title>
        <authorList>
            <person name="Bartsch S."/>
            <person name="Wittmer A."/>
            <person name="Schulz A.-K."/>
            <person name="Neumann-Schaal M."/>
            <person name="Wolf J."/>
            <person name="Gronow S."/>
            <person name="Tennert C."/>
            <person name="Haecker G."/>
            <person name="Cieplik F."/>
            <person name="Al-Ahmad A."/>
        </authorList>
    </citation>
    <scope>NUCLEOTIDE SEQUENCE [LARGE SCALE GENOMIC DNA]</scope>
    <source>
        <strain evidence="3">Wk13</strain>
    </source>
</reference>
<evidence type="ECO:0000256" key="1">
    <source>
        <dbReference type="SAM" id="Phobius"/>
    </source>
</evidence>
<proteinExistence type="predicted"/>
<keyword evidence="3" id="KW-1185">Reference proteome</keyword>
<evidence type="ECO:0000313" key="3">
    <source>
        <dbReference type="Proteomes" id="UP001574673"/>
    </source>
</evidence>
<keyword evidence="1" id="KW-0472">Membrane</keyword>
<dbReference type="Proteomes" id="UP001574673">
    <property type="component" value="Unassembled WGS sequence"/>
</dbReference>
<evidence type="ECO:0000313" key="2">
    <source>
        <dbReference type="EMBL" id="MFA9949861.1"/>
    </source>
</evidence>
<name>A0ABV4UES6_9RHOO</name>
<dbReference type="RefSeq" id="WP_418890959.1">
    <property type="nucleotide sequence ID" value="NZ_JBEUWX010000002.1"/>
</dbReference>
<feature type="transmembrane region" description="Helical" evidence="1">
    <location>
        <begin position="6"/>
        <end position="27"/>
    </location>
</feature>
<sequence length="215" mass="24638">MKLYIGLAGPALLIFYLPLALIGLLVLASKVWRRKKRYWAIPLYLILAYLIPLGDVTWYSWKMNKACDQAGLHIYRTVVVDGFQGLYADMDTMKEHPYVFVEDKPFPGEKTINRFERKGDEIVVTKIPEPTAEWEIIRDRLDCYDKDLGVIVDGEVIRNRNTGEVIAKDRYFTARMGWIDNLIGSVIDNGAGGCYRRPKLITEFHRVLIPSGAKP</sequence>
<dbReference type="EMBL" id="JBEUWX010000002">
    <property type="protein sequence ID" value="MFA9949861.1"/>
    <property type="molecule type" value="Genomic_DNA"/>
</dbReference>
<keyword evidence="1" id="KW-0812">Transmembrane</keyword>
<protein>
    <submittedName>
        <fullName evidence="2">Uncharacterized protein</fullName>
    </submittedName>
</protein>
<feature type="transmembrane region" description="Helical" evidence="1">
    <location>
        <begin position="39"/>
        <end position="61"/>
    </location>
</feature>
<organism evidence="2 3">
    <name type="scientific">Dentiradicibacter hellwigii</name>
    <dbReference type="NCBI Taxonomy" id="3149053"/>
    <lineage>
        <taxon>Bacteria</taxon>
        <taxon>Pseudomonadati</taxon>
        <taxon>Pseudomonadota</taxon>
        <taxon>Betaproteobacteria</taxon>
        <taxon>Rhodocyclales</taxon>
        <taxon>Rhodocyclaceae</taxon>
        <taxon>Dentiradicibacter</taxon>
    </lineage>
</organism>
<accession>A0ABV4UES6</accession>
<keyword evidence="1" id="KW-1133">Transmembrane helix</keyword>
<comment type="caution">
    <text evidence="2">The sequence shown here is derived from an EMBL/GenBank/DDBJ whole genome shotgun (WGS) entry which is preliminary data.</text>
</comment>
<gene>
    <name evidence="2" type="ORF">ABCS64_05915</name>
</gene>